<proteinExistence type="predicted"/>
<evidence type="ECO:0008006" key="3">
    <source>
        <dbReference type="Google" id="ProtNLM"/>
    </source>
</evidence>
<evidence type="ECO:0000313" key="2">
    <source>
        <dbReference type="Proteomes" id="UP000316238"/>
    </source>
</evidence>
<accession>A0A521G5P3</accession>
<reference evidence="1" key="1">
    <citation type="submission" date="2017-07" db="EMBL/GenBank/DDBJ databases">
        <title>The cable genome - Insights into the physiology and evolution of filamentous bacteria capable of sulfide oxidation via long distance electron transfer.</title>
        <authorList>
            <person name="Thorup C."/>
            <person name="Bjerg J.T."/>
            <person name="Schreiber L."/>
            <person name="Nielsen L.P."/>
            <person name="Kjeldsen K.U."/>
            <person name="Boesen T."/>
            <person name="Boggild A."/>
            <person name="Meysman F."/>
            <person name="Geelhoed J."/>
            <person name="Schramm A."/>
        </authorList>
    </citation>
    <scope>NUCLEOTIDE SEQUENCE [LARGE SCALE GENOMIC DNA]</scope>
    <source>
        <strain evidence="1">GS</strain>
    </source>
</reference>
<gene>
    <name evidence="1" type="ORF">CDV28_101222</name>
</gene>
<dbReference type="Proteomes" id="UP000316238">
    <property type="component" value="Unassembled WGS sequence"/>
</dbReference>
<evidence type="ECO:0000313" key="1">
    <source>
        <dbReference type="EMBL" id="TAA76318.1"/>
    </source>
</evidence>
<protein>
    <recommendedName>
        <fullName evidence="3">HNH endonuclease</fullName>
    </recommendedName>
</protein>
<organism evidence="1 2">
    <name type="scientific">Candidatus Electronema aureum</name>
    <dbReference type="NCBI Taxonomy" id="2005002"/>
    <lineage>
        <taxon>Bacteria</taxon>
        <taxon>Pseudomonadati</taxon>
        <taxon>Thermodesulfobacteriota</taxon>
        <taxon>Desulfobulbia</taxon>
        <taxon>Desulfobulbales</taxon>
        <taxon>Desulfobulbaceae</taxon>
        <taxon>Candidatus Electronema</taxon>
    </lineage>
</organism>
<keyword evidence="2" id="KW-1185">Reference proteome</keyword>
<comment type="caution">
    <text evidence="1">The sequence shown here is derived from an EMBL/GenBank/DDBJ whole genome shotgun (WGS) entry which is preliminary data.</text>
</comment>
<dbReference type="EMBL" id="NQJD01000001">
    <property type="protein sequence ID" value="TAA76318.1"/>
    <property type="molecule type" value="Genomic_DNA"/>
</dbReference>
<dbReference type="AlphaFoldDB" id="A0A521G5P3"/>
<name>A0A521G5P3_9BACT</name>
<sequence length="276" mass="31380">MTMRISNKGPKEGYCVICGTHGTLTRDHVPPKKCNNLNNTELKVLQSRFAKTARGTISQGGTQFKTLCGKCNNERLGIQYDPSLVDLSNAITSLVLGARRKRIQLPQKIYPIIKPQRIARAVVGHMLAAVAVEETKSGLIKSPMSDALRKYFLDQTLPLPEEMEIYYWPYPYKEQVLIKGFGKFDIRTNHGIIGDIFKFLPLGFLLTWEKPDSVKVNIPVLLRNKEMNIDEQEQIEINLYKYPPVDFPEAPKDWELSLLNDQHAFIGSPQHKTEQA</sequence>